<feature type="signal peptide" evidence="8">
    <location>
        <begin position="1"/>
        <end position="19"/>
    </location>
</feature>
<keyword evidence="7" id="KW-0325">Glycoprotein</keyword>
<dbReference type="STRING" id="1890683.A0A427Y8N4"/>
<evidence type="ECO:0000256" key="6">
    <source>
        <dbReference type="ARBA" id="ARBA00023157"/>
    </source>
</evidence>
<evidence type="ECO:0000256" key="3">
    <source>
        <dbReference type="ARBA" id="ARBA00022723"/>
    </source>
</evidence>
<evidence type="ECO:0000256" key="7">
    <source>
        <dbReference type="ARBA" id="ARBA00023180"/>
    </source>
</evidence>
<dbReference type="SUPFAM" id="SSF48537">
    <property type="entry name" value="Phospholipase C/P1 nuclease"/>
    <property type="match status" value="1"/>
</dbReference>
<keyword evidence="6" id="KW-1015">Disulfide bond</keyword>
<dbReference type="Proteomes" id="UP000279259">
    <property type="component" value="Unassembled WGS sequence"/>
</dbReference>
<name>A0A427Y8N4_9TREE</name>
<dbReference type="InterPro" id="IPR003154">
    <property type="entry name" value="S1/P1nuclease"/>
</dbReference>
<evidence type="ECO:0000256" key="4">
    <source>
        <dbReference type="ARBA" id="ARBA00022759"/>
    </source>
</evidence>
<dbReference type="InterPro" id="IPR008947">
    <property type="entry name" value="PLipase_C/P1_nuclease_dom_sf"/>
</dbReference>
<dbReference type="Pfam" id="PF02265">
    <property type="entry name" value="S1-P1_nuclease"/>
    <property type="match status" value="1"/>
</dbReference>
<keyword evidence="5" id="KW-0378">Hydrolase</keyword>
<evidence type="ECO:0000256" key="5">
    <source>
        <dbReference type="ARBA" id="ARBA00022801"/>
    </source>
</evidence>
<gene>
    <name evidence="9" type="ORF">EHS25_003361</name>
</gene>
<proteinExistence type="inferred from homology"/>
<dbReference type="GO" id="GO:0006308">
    <property type="term" value="P:DNA catabolic process"/>
    <property type="evidence" value="ECO:0007669"/>
    <property type="project" value="InterPro"/>
</dbReference>
<feature type="chain" id="PRO_5019220193" description="Nuclease S1" evidence="8">
    <location>
        <begin position="20"/>
        <end position="380"/>
    </location>
</feature>
<evidence type="ECO:0008006" key="11">
    <source>
        <dbReference type="Google" id="ProtNLM"/>
    </source>
</evidence>
<evidence type="ECO:0000256" key="8">
    <source>
        <dbReference type="SAM" id="SignalP"/>
    </source>
</evidence>
<keyword evidence="4" id="KW-0255">Endonuclease</keyword>
<dbReference type="GO" id="GO:0004519">
    <property type="term" value="F:endonuclease activity"/>
    <property type="evidence" value="ECO:0007669"/>
    <property type="project" value="UniProtKB-KW"/>
</dbReference>
<keyword evidence="2" id="KW-0540">Nuclease</keyword>
<dbReference type="EMBL" id="RSCD01000017">
    <property type="protein sequence ID" value="RSH87451.1"/>
    <property type="molecule type" value="Genomic_DNA"/>
</dbReference>
<evidence type="ECO:0000313" key="10">
    <source>
        <dbReference type="Proteomes" id="UP000279259"/>
    </source>
</evidence>
<organism evidence="9 10">
    <name type="scientific">Saitozyma podzolica</name>
    <dbReference type="NCBI Taxonomy" id="1890683"/>
    <lineage>
        <taxon>Eukaryota</taxon>
        <taxon>Fungi</taxon>
        <taxon>Dikarya</taxon>
        <taxon>Basidiomycota</taxon>
        <taxon>Agaricomycotina</taxon>
        <taxon>Tremellomycetes</taxon>
        <taxon>Tremellales</taxon>
        <taxon>Trimorphomycetaceae</taxon>
        <taxon>Saitozyma</taxon>
    </lineage>
</organism>
<evidence type="ECO:0000313" key="9">
    <source>
        <dbReference type="EMBL" id="RSH87451.1"/>
    </source>
</evidence>
<sequence length="380" mass="42204">MHLLRTLLALVPLLPSTLAWGAAGHEIVATIAQIHLHPSVKEKLCTILPAQAKCHLAPVAAWADQVRTRYPGTGPMHYINANDDHPPEKCSFGEHGWTDEDVNVLTAIMNMTQQVMDGRGDIPLRFLTHFVGDMHQPLHLCGRDKGGNGAMFLWEGHHRNLHSVWDSGILTKKIRELGNYTTPLPSKQIESSLLGAIFDPYVRWIVWEGIRQWWTPDLPSWLSCPADGDPYPHSSNSAIPPSHPLLNQIKAYTHAALSYLPDSLAGYIHNTFPFPSPRCSKINDPAGKRLASEQEQFPACPYTWAKNMHQLNCDVVWPKEYTGEHGQPLIELDTDQYIGKINGDKTIERLMAMAGLRLAKVVNEAVGGSEAAGVYLGYAQ</sequence>
<dbReference type="GO" id="GO:0003676">
    <property type="term" value="F:nucleic acid binding"/>
    <property type="evidence" value="ECO:0007669"/>
    <property type="project" value="InterPro"/>
</dbReference>
<comment type="caution">
    <text evidence="9">The sequence shown here is derived from an EMBL/GenBank/DDBJ whole genome shotgun (WGS) entry which is preliminary data.</text>
</comment>
<evidence type="ECO:0000256" key="2">
    <source>
        <dbReference type="ARBA" id="ARBA00022722"/>
    </source>
</evidence>
<reference evidence="9 10" key="1">
    <citation type="submission" date="2018-11" db="EMBL/GenBank/DDBJ databases">
        <title>Genome sequence of Saitozyma podzolica DSM 27192.</title>
        <authorList>
            <person name="Aliyu H."/>
            <person name="Gorte O."/>
            <person name="Ochsenreither K."/>
        </authorList>
    </citation>
    <scope>NUCLEOTIDE SEQUENCE [LARGE SCALE GENOMIC DNA]</scope>
    <source>
        <strain evidence="9 10">DSM 27192</strain>
    </source>
</reference>
<dbReference type="Gene3D" id="1.10.575.10">
    <property type="entry name" value="P1 Nuclease"/>
    <property type="match status" value="1"/>
</dbReference>
<accession>A0A427Y8N4</accession>
<evidence type="ECO:0000256" key="1">
    <source>
        <dbReference type="ARBA" id="ARBA00009547"/>
    </source>
</evidence>
<dbReference type="OrthoDB" id="441446at2759"/>
<dbReference type="CDD" id="cd11010">
    <property type="entry name" value="S1-P1_nuclease"/>
    <property type="match status" value="1"/>
</dbReference>
<dbReference type="PANTHER" id="PTHR33146:SF29">
    <property type="entry name" value="S1_P1 NUCLEASE"/>
    <property type="match status" value="1"/>
</dbReference>
<comment type="similarity">
    <text evidence="1">Belongs to the nuclease type I family.</text>
</comment>
<keyword evidence="8" id="KW-0732">Signal</keyword>
<dbReference type="GO" id="GO:0016788">
    <property type="term" value="F:hydrolase activity, acting on ester bonds"/>
    <property type="evidence" value="ECO:0007669"/>
    <property type="project" value="InterPro"/>
</dbReference>
<protein>
    <recommendedName>
        <fullName evidence="11">Nuclease S1</fullName>
    </recommendedName>
</protein>
<dbReference type="GO" id="GO:0046872">
    <property type="term" value="F:metal ion binding"/>
    <property type="evidence" value="ECO:0007669"/>
    <property type="project" value="UniProtKB-KW"/>
</dbReference>
<dbReference type="AlphaFoldDB" id="A0A427Y8N4"/>
<keyword evidence="3" id="KW-0479">Metal-binding</keyword>
<keyword evidence="10" id="KW-1185">Reference proteome</keyword>
<dbReference type="PANTHER" id="PTHR33146">
    <property type="entry name" value="ENDONUCLEASE 4"/>
    <property type="match status" value="1"/>
</dbReference>